<dbReference type="InterPro" id="IPR002310">
    <property type="entry name" value="Gly-tRNA_ligase_asu"/>
</dbReference>
<dbReference type="FunFam" id="3.30.930.10:FF:000006">
    <property type="entry name" value="Glycine--tRNA ligase alpha subunit"/>
    <property type="match status" value="1"/>
</dbReference>
<keyword evidence="4 8" id="KW-0067">ATP-binding</keyword>
<evidence type="ECO:0000256" key="3">
    <source>
        <dbReference type="ARBA" id="ARBA00022741"/>
    </source>
</evidence>
<keyword evidence="6 8" id="KW-0030">Aminoacyl-tRNA synthetase</keyword>
<reference evidence="10" key="2">
    <citation type="submission" date="2021-04" db="EMBL/GenBank/DDBJ databases">
        <title>Novel species in family Eggerthellaceae.</title>
        <authorList>
            <person name="Zhang G."/>
        </authorList>
    </citation>
    <scope>NUCLEOTIDE SEQUENCE</scope>
    <source>
        <strain evidence="10">Zg-886</strain>
    </source>
</reference>
<evidence type="ECO:0000256" key="1">
    <source>
        <dbReference type="ARBA" id="ARBA00008226"/>
    </source>
</evidence>
<keyword evidence="2 8" id="KW-0436">Ligase</keyword>
<organism evidence="10 12">
    <name type="scientific">Xiamenia xianingshaonis</name>
    <dbReference type="NCBI Taxonomy" id="2682776"/>
    <lineage>
        <taxon>Bacteria</taxon>
        <taxon>Bacillati</taxon>
        <taxon>Actinomycetota</taxon>
        <taxon>Coriobacteriia</taxon>
        <taxon>Eggerthellales</taxon>
        <taxon>Eggerthellaceae</taxon>
        <taxon>Xiamenia</taxon>
    </lineage>
</organism>
<dbReference type="Proteomes" id="UP000636394">
    <property type="component" value="Unassembled WGS sequence"/>
</dbReference>
<dbReference type="GO" id="GO:0005829">
    <property type="term" value="C:cytosol"/>
    <property type="evidence" value="ECO:0007669"/>
    <property type="project" value="TreeGrafter"/>
</dbReference>
<dbReference type="CDD" id="cd00733">
    <property type="entry name" value="GlyRS_alpha_core"/>
    <property type="match status" value="1"/>
</dbReference>
<evidence type="ECO:0000313" key="11">
    <source>
        <dbReference type="Proteomes" id="UP000636394"/>
    </source>
</evidence>
<comment type="subunit">
    <text evidence="8">Tetramer of two alpha and two beta subunits.</text>
</comment>
<evidence type="ECO:0000256" key="8">
    <source>
        <dbReference type="HAMAP-Rule" id="MF_00254"/>
    </source>
</evidence>
<dbReference type="HAMAP" id="MF_00254">
    <property type="entry name" value="Gly_tRNA_synth_alpha"/>
    <property type="match status" value="1"/>
</dbReference>
<evidence type="ECO:0000256" key="4">
    <source>
        <dbReference type="ARBA" id="ARBA00022840"/>
    </source>
</evidence>
<evidence type="ECO:0000313" key="10">
    <source>
        <dbReference type="EMBL" id="QTU83687.1"/>
    </source>
</evidence>
<dbReference type="InterPro" id="IPR006194">
    <property type="entry name" value="Gly-tRNA-synth_heterodimer"/>
</dbReference>
<keyword evidence="3 8" id="KW-0547">Nucleotide-binding</keyword>
<dbReference type="EMBL" id="CP072829">
    <property type="protein sequence ID" value="QTU83687.1"/>
    <property type="molecule type" value="Genomic_DNA"/>
</dbReference>
<dbReference type="GO" id="GO:0005524">
    <property type="term" value="F:ATP binding"/>
    <property type="evidence" value="ECO:0007669"/>
    <property type="project" value="UniProtKB-UniRule"/>
</dbReference>
<evidence type="ECO:0000256" key="2">
    <source>
        <dbReference type="ARBA" id="ARBA00022598"/>
    </source>
</evidence>
<name>A0A9E6MP23_9ACTN</name>
<comment type="similarity">
    <text evidence="1 8">Belongs to the class-II aminoacyl-tRNA synthetase family.</text>
</comment>
<dbReference type="NCBIfam" id="TIGR00388">
    <property type="entry name" value="glyQ"/>
    <property type="match status" value="1"/>
</dbReference>
<comment type="catalytic activity">
    <reaction evidence="7 8">
        <text>tRNA(Gly) + glycine + ATP = glycyl-tRNA(Gly) + AMP + diphosphate</text>
        <dbReference type="Rhea" id="RHEA:16013"/>
        <dbReference type="Rhea" id="RHEA-COMP:9664"/>
        <dbReference type="Rhea" id="RHEA-COMP:9683"/>
        <dbReference type="ChEBI" id="CHEBI:30616"/>
        <dbReference type="ChEBI" id="CHEBI:33019"/>
        <dbReference type="ChEBI" id="CHEBI:57305"/>
        <dbReference type="ChEBI" id="CHEBI:78442"/>
        <dbReference type="ChEBI" id="CHEBI:78522"/>
        <dbReference type="ChEBI" id="CHEBI:456215"/>
        <dbReference type="EC" id="6.1.1.14"/>
    </reaction>
</comment>
<dbReference type="PANTHER" id="PTHR30075">
    <property type="entry name" value="GLYCYL-TRNA SYNTHETASE"/>
    <property type="match status" value="1"/>
</dbReference>
<dbReference type="AlphaFoldDB" id="A0A9E6MP23"/>
<dbReference type="Gene3D" id="3.30.930.10">
    <property type="entry name" value="Bira Bifunctional Protein, Domain 2"/>
    <property type="match status" value="1"/>
</dbReference>
<evidence type="ECO:0000256" key="7">
    <source>
        <dbReference type="ARBA" id="ARBA00047937"/>
    </source>
</evidence>
<keyword evidence="11" id="KW-1185">Reference proteome</keyword>
<dbReference type="Gene3D" id="1.20.58.180">
    <property type="entry name" value="Class II aaRS and biotin synthetases, domain 2"/>
    <property type="match status" value="1"/>
</dbReference>
<accession>A0A9E6MP23</accession>
<dbReference type="GO" id="GO:0006426">
    <property type="term" value="P:glycyl-tRNA aminoacylation"/>
    <property type="evidence" value="ECO:0007669"/>
    <property type="project" value="UniProtKB-UniRule"/>
</dbReference>
<dbReference type="PANTHER" id="PTHR30075:SF2">
    <property type="entry name" value="GLYCINE--TRNA LIGASE, CHLOROPLASTIC_MITOCHONDRIAL 2"/>
    <property type="match status" value="1"/>
</dbReference>
<gene>
    <name evidence="8" type="primary">glyQ</name>
    <name evidence="9" type="ORF">GMI68_03395</name>
    <name evidence="10" type="ORF">J7S26_04615</name>
</gene>
<reference evidence="9 11" key="1">
    <citation type="submission" date="2019-11" db="EMBL/GenBank/DDBJ databases">
        <title>Eggerthellaceae novel genus isolated from the rectal contents of marmort.</title>
        <authorList>
            <person name="Zhang G."/>
        </authorList>
    </citation>
    <scope>NUCLEOTIDE SEQUENCE [LARGE SCALE GENOMIC DNA]</scope>
    <source>
        <strain evidence="11">zg-886</strain>
        <strain evidence="9">Zg-886</strain>
    </source>
</reference>
<proteinExistence type="inferred from homology"/>
<evidence type="ECO:0000313" key="9">
    <source>
        <dbReference type="EMBL" id="NHM13827.1"/>
    </source>
</evidence>
<dbReference type="NCBIfam" id="NF006827">
    <property type="entry name" value="PRK09348.1"/>
    <property type="match status" value="1"/>
</dbReference>
<dbReference type="SUPFAM" id="SSF55681">
    <property type="entry name" value="Class II aaRS and biotin synthetases"/>
    <property type="match status" value="1"/>
</dbReference>
<evidence type="ECO:0000313" key="12">
    <source>
        <dbReference type="Proteomes" id="UP000671910"/>
    </source>
</evidence>
<evidence type="ECO:0000256" key="6">
    <source>
        <dbReference type="ARBA" id="ARBA00023146"/>
    </source>
</evidence>
<dbReference type="RefSeq" id="WP_165058631.1">
    <property type="nucleotide sequence ID" value="NZ_CP072829.1"/>
</dbReference>
<dbReference type="GO" id="GO:0004820">
    <property type="term" value="F:glycine-tRNA ligase activity"/>
    <property type="evidence" value="ECO:0007669"/>
    <property type="project" value="UniProtKB-UniRule"/>
</dbReference>
<dbReference type="Proteomes" id="UP000671910">
    <property type="component" value="Chromosome"/>
</dbReference>
<dbReference type="KEGG" id="ebz:J7S26_04615"/>
<keyword evidence="8" id="KW-0963">Cytoplasm</keyword>
<keyword evidence="5 8" id="KW-0648">Protein biosynthesis</keyword>
<sequence length="319" mass="35875">MDTETASATQEAPALPPTFQDVMMNLQRYWSSVGCVVLQPYDNEVGAGTNAPATTLRSLGPDTWRTCYVQGCRRPTDGRYGENPNRTQFYYQFQVLMKPSPDNIQDLYLGSLRAIGIDVDAHDVRFVEDDWESPTLGAWGLGWEVWIDGMEVTQFTYFQQVGGFECDPVPVEIAYGLERLTMYIQGVDSMFDIVWSRGDDGVTFTYGDVYLENEKQYSAFNFEVADTDFLFQEFNDREAECGRTLAAGLPLPAYDSVLKCCHAFNLLDARGVISATERMAYILRVRTLAKACCASYMKHVVGMDVPADQLVFENGAEHE</sequence>
<evidence type="ECO:0000256" key="5">
    <source>
        <dbReference type="ARBA" id="ARBA00022917"/>
    </source>
</evidence>
<dbReference type="PROSITE" id="PS50861">
    <property type="entry name" value="AA_TRNA_LIGASE_II_GLYAB"/>
    <property type="match status" value="1"/>
</dbReference>
<dbReference type="EC" id="6.1.1.14" evidence="8"/>
<dbReference type="PRINTS" id="PR01044">
    <property type="entry name" value="TRNASYNTHGA"/>
</dbReference>
<dbReference type="InterPro" id="IPR045864">
    <property type="entry name" value="aa-tRNA-synth_II/BPL/LPL"/>
</dbReference>
<dbReference type="EMBL" id="WPCR01000003">
    <property type="protein sequence ID" value="NHM13827.1"/>
    <property type="molecule type" value="Genomic_DNA"/>
</dbReference>
<dbReference type="Pfam" id="PF02091">
    <property type="entry name" value="tRNA-synt_2e"/>
    <property type="match status" value="1"/>
</dbReference>
<protein>
    <recommendedName>
        <fullName evidence="8">Glycine--tRNA ligase alpha subunit</fullName>
        <ecNumber evidence="8">6.1.1.14</ecNumber>
    </recommendedName>
    <alternativeName>
        <fullName evidence="8">Glycyl-tRNA synthetase alpha subunit</fullName>
        <shortName evidence="8">GlyRS</shortName>
    </alternativeName>
</protein>
<comment type="subcellular location">
    <subcellularLocation>
        <location evidence="8">Cytoplasm</location>
    </subcellularLocation>
</comment>